<dbReference type="GO" id="GO:0015627">
    <property type="term" value="C:type II protein secretion system complex"/>
    <property type="evidence" value="ECO:0007669"/>
    <property type="project" value="TreeGrafter"/>
</dbReference>
<evidence type="ECO:0008006" key="5">
    <source>
        <dbReference type="Google" id="ProtNLM"/>
    </source>
</evidence>
<feature type="compositionally biased region" description="Acidic residues" evidence="1">
    <location>
        <begin position="181"/>
        <end position="210"/>
    </location>
</feature>
<dbReference type="EMBL" id="QMQA01000057">
    <property type="protein sequence ID" value="RLE14171.1"/>
    <property type="molecule type" value="Genomic_DNA"/>
</dbReference>
<dbReference type="Gene3D" id="1.10.150.320">
    <property type="entry name" value="Photosystem II 12 kDa extrinsic protein"/>
    <property type="match status" value="1"/>
</dbReference>
<organism evidence="3 4">
    <name type="scientific">Aerophobetes bacterium</name>
    <dbReference type="NCBI Taxonomy" id="2030807"/>
    <lineage>
        <taxon>Bacteria</taxon>
        <taxon>Candidatus Aerophobota</taxon>
    </lineage>
</organism>
<name>A0A662DIN2_UNCAE</name>
<evidence type="ECO:0000256" key="2">
    <source>
        <dbReference type="SAM" id="Phobius"/>
    </source>
</evidence>
<feature type="transmembrane region" description="Helical" evidence="2">
    <location>
        <begin position="12"/>
        <end position="32"/>
    </location>
</feature>
<dbReference type="GO" id="GO:0015628">
    <property type="term" value="P:protein secretion by the type II secretion system"/>
    <property type="evidence" value="ECO:0007669"/>
    <property type="project" value="TreeGrafter"/>
</dbReference>
<keyword evidence="2" id="KW-1133">Transmembrane helix</keyword>
<proteinExistence type="predicted"/>
<evidence type="ECO:0000256" key="1">
    <source>
        <dbReference type="SAM" id="MobiDB-lite"/>
    </source>
</evidence>
<keyword evidence="2" id="KW-0812">Transmembrane</keyword>
<dbReference type="PANTHER" id="PTHR21180:SF32">
    <property type="entry name" value="ENDONUCLEASE_EXONUCLEASE_PHOSPHATASE FAMILY DOMAIN-CONTAINING PROTEIN 1"/>
    <property type="match status" value="1"/>
</dbReference>
<sequence length="737" mass="83213">MSETINNKGQMGVVVIFFVLAVLGTISFSFLFRMRLEQEAASNYCDAIVAEYLARAGLERAIAELKNDKNHYDDLYEEWARGFKEELGAGYFDVELISDKGEMKDVGIIDEGSKLNINIAGESSFNEGWSPFELNLASLDGLDERKLKAIVSYRYGPDNAPGEKGVDDDGDAPFLSKDGIDNDADGEVDEEDEGVDEPDEFSPDEPFGDDNPFETIEEIRLVPGIGEFTFNKIKDYITVYSYDKNIDREGNLRVNINYASPSEIARALKKAGFSDEKASQITANIVDFRDEDSDPTCYRGKYGIEMTPYINEVMPNFTTSAIAAAVDLARGGVKYLKDKAKEKVKEKIKEKVKREVPQLDRVLDEVASAGEKKLEKEVERIIERYRRWQGSKKKGKKFFPFALLEAKPAFAEADASVKIDIQIEWIELYNPYSLPCSVSGWKIKTSLGEKRLLGVVPARGYWVVFNVVIKLPGETIGKEILDNFVDEVKLINRKGKVVDVAGYYNYGVPWRAWEKNDPRMREFAGFMVGGSPWYRNWYWMPEVGEVSSENAYSSFYVKNKPFACVGEVGYIHSGRQWRTINLDRDGEWAILDKITTAWPVEEPVKGRVNINTASKPVLESLPGIDSEIARQIISYCDSKEGPFDEIGEIVRVRGIQKLGFNGWDDDGDGYVDEDDEKEAILRGISNLITVRSMCFTVTSLGRVKRGGRVVAEKKIKAIVDRGGLPVRIRYYREIYEE</sequence>
<dbReference type="SUPFAM" id="SSF47781">
    <property type="entry name" value="RuvA domain 2-like"/>
    <property type="match status" value="1"/>
</dbReference>
<dbReference type="PANTHER" id="PTHR21180">
    <property type="entry name" value="ENDONUCLEASE/EXONUCLEASE/PHOSPHATASE FAMILY DOMAIN-CONTAINING PROTEIN 1"/>
    <property type="match status" value="1"/>
</dbReference>
<dbReference type="Proteomes" id="UP000280417">
    <property type="component" value="Unassembled WGS sequence"/>
</dbReference>
<reference evidence="3 4" key="1">
    <citation type="submission" date="2018-06" db="EMBL/GenBank/DDBJ databases">
        <title>Extensive metabolic versatility and redundancy in microbially diverse, dynamic hydrothermal sediments.</title>
        <authorList>
            <person name="Dombrowski N."/>
            <person name="Teske A."/>
            <person name="Baker B.J."/>
        </authorList>
    </citation>
    <scope>NUCLEOTIDE SEQUENCE [LARGE SCALE GENOMIC DNA]</scope>
    <source>
        <strain evidence="3">B3_G15</strain>
    </source>
</reference>
<feature type="region of interest" description="Disordered" evidence="1">
    <location>
        <begin position="158"/>
        <end position="210"/>
    </location>
</feature>
<dbReference type="InterPro" id="IPR051675">
    <property type="entry name" value="Endo/Exo/Phosphatase_dom_1"/>
</dbReference>
<gene>
    <name evidence="3" type="ORF">DRJ04_02925</name>
</gene>
<accession>A0A662DIN2</accession>
<dbReference type="Pfam" id="PF12836">
    <property type="entry name" value="HHH_3"/>
    <property type="match status" value="1"/>
</dbReference>
<protein>
    <recommendedName>
        <fullName evidence="5">LTD domain-containing protein</fullName>
    </recommendedName>
</protein>
<comment type="caution">
    <text evidence="3">The sequence shown here is derived from an EMBL/GenBank/DDBJ whole genome shotgun (WGS) entry which is preliminary data.</text>
</comment>
<evidence type="ECO:0000313" key="4">
    <source>
        <dbReference type="Proteomes" id="UP000280417"/>
    </source>
</evidence>
<keyword evidence="2" id="KW-0472">Membrane</keyword>
<evidence type="ECO:0000313" key="3">
    <source>
        <dbReference type="EMBL" id="RLE14171.1"/>
    </source>
</evidence>
<dbReference type="AlphaFoldDB" id="A0A662DIN2"/>
<dbReference type="InterPro" id="IPR010994">
    <property type="entry name" value="RuvA_2-like"/>
</dbReference>